<comment type="subunit">
    <text evidence="4">Heterodimer of a large and a small subunit.</text>
</comment>
<keyword evidence="10" id="KW-0408">Iron</keyword>
<comment type="cofactor">
    <cofactor evidence="1">
        <name>[4Fe-4S] cluster</name>
        <dbReference type="ChEBI" id="CHEBI:49883"/>
    </cofactor>
</comment>
<evidence type="ECO:0000256" key="4">
    <source>
        <dbReference type="ARBA" id="ARBA00011771"/>
    </source>
</evidence>
<gene>
    <name evidence="17" type="ORF">DEHRE_12180</name>
</gene>
<dbReference type="SUPFAM" id="SSF56770">
    <property type="entry name" value="HydA/Nqo6-like"/>
    <property type="match status" value="1"/>
</dbReference>
<dbReference type="NCBIfam" id="TIGR01409">
    <property type="entry name" value="TAT_signal_seq"/>
    <property type="match status" value="1"/>
</dbReference>
<keyword evidence="7" id="KW-0479">Metal-binding</keyword>
<dbReference type="InterPro" id="IPR006311">
    <property type="entry name" value="TAT_signal"/>
</dbReference>
<feature type="compositionally biased region" description="Basic residues" evidence="13">
    <location>
        <begin position="370"/>
        <end position="380"/>
    </location>
</feature>
<dbReference type="Gene3D" id="3.40.50.700">
    <property type="entry name" value="NADH:ubiquinone oxidoreductase-like, 20kDa subunit"/>
    <property type="match status" value="1"/>
</dbReference>
<comment type="subcellular location">
    <subcellularLocation>
        <location evidence="2">Cell membrane</location>
    </subcellularLocation>
</comment>
<dbReference type="InterPro" id="IPR019546">
    <property type="entry name" value="TAT_signal_bac_arc"/>
</dbReference>
<dbReference type="PANTHER" id="PTHR30013">
    <property type="entry name" value="NIFE / NIFESE HYDROGENASE SMALL SUBUNIT FAMILY MEMBER"/>
    <property type="match status" value="1"/>
</dbReference>
<evidence type="ECO:0000256" key="2">
    <source>
        <dbReference type="ARBA" id="ARBA00004236"/>
    </source>
</evidence>
<name>A0ABN4BWE4_DEHRP</name>
<feature type="transmembrane region" description="Helical" evidence="14">
    <location>
        <begin position="21"/>
        <end position="43"/>
    </location>
</feature>
<feature type="domain" description="Cytochrome-c3 hydrogenase C-terminal" evidence="16">
    <location>
        <begin position="227"/>
        <end position="310"/>
    </location>
</feature>
<keyword evidence="14" id="KW-0812">Transmembrane</keyword>
<dbReference type="Pfam" id="PF01058">
    <property type="entry name" value="Oxidored_q6"/>
    <property type="match status" value="1"/>
</dbReference>
<protein>
    <submittedName>
        <fullName evidence="17">Uptake hydrogenase small subunit</fullName>
    </submittedName>
</protein>
<keyword evidence="5" id="KW-1003">Cell membrane</keyword>
<evidence type="ECO:0000256" key="10">
    <source>
        <dbReference type="ARBA" id="ARBA00023004"/>
    </source>
</evidence>
<evidence type="ECO:0000256" key="8">
    <source>
        <dbReference type="ARBA" id="ARBA00022729"/>
    </source>
</evidence>
<dbReference type="Pfam" id="PF14720">
    <property type="entry name" value="NiFe_hyd_SSU_C"/>
    <property type="match status" value="1"/>
</dbReference>
<dbReference type="PANTHER" id="PTHR30013:SF6">
    <property type="entry name" value="HYDROGENASE-1 SMALL CHAIN"/>
    <property type="match status" value="1"/>
</dbReference>
<keyword evidence="12 14" id="KW-0472">Membrane</keyword>
<keyword evidence="6" id="KW-0004">4Fe-4S</keyword>
<dbReference type="EMBL" id="CP007033">
    <property type="protein sequence ID" value="AHF10732.1"/>
    <property type="molecule type" value="Genomic_DNA"/>
</dbReference>
<evidence type="ECO:0000256" key="11">
    <source>
        <dbReference type="ARBA" id="ARBA00023014"/>
    </source>
</evidence>
<comment type="similarity">
    <text evidence="3">Belongs to the [NiFe]/[NiFeSe] hydrogenase small subunit family.</text>
</comment>
<dbReference type="InterPro" id="IPR027394">
    <property type="entry name" value="Cytochrome-c3_hydrogenase_C"/>
</dbReference>
<sequence>MLKKGSYYDWARQKGISRRDFLRFCAMTAAMLGLDATAVPRIVEALENKSRPPVIYLNLQECTCCGESFIRSAHPLFSDLIFNMISLDYMETLQAAAGTQAESVRLKTMQEHYGEYILVVEGSATLAEGGIYCTIGGMTANQLLKECADGAAAVIAYGSCATNACVQGAHPNPTQAVPIRRIVKNKPVIDVPGCPPIAEVITGTIVHYLTFGKIPELTSLGRPKAFYSKRVHDGCTRRAFFDAGQFVERFDDKGARKGWCLYKVGCKGPVAYNACAVTEWNDGVSFPVKSGHPCMACSENNWYDSSTPFYTHLAEIPNEAIGGNPDHIGLAALGVAGLGVVAHGGITAAARGHVKTNHPAGSTDTEQKRQVTKKTNHKED</sequence>
<feature type="region of interest" description="Disordered" evidence="13">
    <location>
        <begin position="352"/>
        <end position="380"/>
    </location>
</feature>
<dbReference type="Proteomes" id="UP000018934">
    <property type="component" value="Chromosome"/>
</dbReference>
<keyword evidence="9" id="KW-0560">Oxidoreductase</keyword>
<evidence type="ECO:0000256" key="1">
    <source>
        <dbReference type="ARBA" id="ARBA00001966"/>
    </source>
</evidence>
<evidence type="ECO:0000256" key="12">
    <source>
        <dbReference type="ARBA" id="ARBA00023136"/>
    </source>
</evidence>
<evidence type="ECO:0000313" key="18">
    <source>
        <dbReference type="Proteomes" id="UP000018934"/>
    </source>
</evidence>
<dbReference type="InterPro" id="IPR001821">
    <property type="entry name" value="NiFe_hydrogenase_ssu"/>
</dbReference>
<dbReference type="PRINTS" id="PR00614">
    <property type="entry name" value="NIHGNASESMLL"/>
</dbReference>
<reference evidence="17 18" key="1">
    <citation type="journal article" date="2013" name="Stand. Genomic Sci.">
        <title>Complete genome sequence of Dehalobacter restrictus PER-K23(T.).</title>
        <authorList>
            <person name="Kruse T."/>
            <person name="Maillard J."/>
            <person name="Goodwin L."/>
            <person name="Woyke T."/>
            <person name="Teshima H."/>
            <person name="Bruce D."/>
            <person name="Detter C."/>
            <person name="Tapia R."/>
            <person name="Han C."/>
            <person name="Huntemann M."/>
            <person name="Wei C.L."/>
            <person name="Han J."/>
            <person name="Chen A."/>
            <person name="Kyrpides N."/>
            <person name="Szeto E."/>
            <person name="Markowitz V."/>
            <person name="Ivanova N."/>
            <person name="Pagani I."/>
            <person name="Pati A."/>
            <person name="Pitluck S."/>
            <person name="Nolan M."/>
            <person name="Holliger C."/>
            <person name="Smidt H."/>
        </authorList>
    </citation>
    <scope>NUCLEOTIDE SEQUENCE [LARGE SCALE GENOMIC DNA]</scope>
    <source>
        <strain evidence="18">DSM 9455</strain>
    </source>
</reference>
<dbReference type="NCBIfam" id="TIGR00391">
    <property type="entry name" value="hydA"/>
    <property type="match status" value="1"/>
</dbReference>
<evidence type="ECO:0000256" key="3">
    <source>
        <dbReference type="ARBA" id="ARBA00006605"/>
    </source>
</evidence>
<evidence type="ECO:0000256" key="6">
    <source>
        <dbReference type="ARBA" id="ARBA00022485"/>
    </source>
</evidence>
<proteinExistence type="inferred from homology"/>
<keyword evidence="8" id="KW-0732">Signal</keyword>
<dbReference type="Gene3D" id="4.10.480.10">
    <property type="entry name" value="Cytochrome-c3 hydrogenase, C-terminal domain"/>
    <property type="match status" value="1"/>
</dbReference>
<evidence type="ECO:0000256" key="5">
    <source>
        <dbReference type="ARBA" id="ARBA00022475"/>
    </source>
</evidence>
<keyword evidence="18" id="KW-1185">Reference proteome</keyword>
<dbReference type="InterPro" id="IPR037148">
    <property type="entry name" value="NiFe-Hase_small_C_sf"/>
</dbReference>
<dbReference type="InterPro" id="IPR006137">
    <property type="entry name" value="NADH_UbQ_OxRdtase-like_20kDa"/>
</dbReference>
<accession>A0ABN4BWE4</accession>
<evidence type="ECO:0000259" key="16">
    <source>
        <dbReference type="Pfam" id="PF14720"/>
    </source>
</evidence>
<dbReference type="PIRSF" id="PIRSF000310">
    <property type="entry name" value="NiFe_hyd_ssu"/>
    <property type="match status" value="1"/>
</dbReference>
<keyword evidence="11" id="KW-0411">Iron-sulfur</keyword>
<evidence type="ECO:0000259" key="15">
    <source>
        <dbReference type="Pfam" id="PF01058"/>
    </source>
</evidence>
<evidence type="ECO:0000256" key="13">
    <source>
        <dbReference type="SAM" id="MobiDB-lite"/>
    </source>
</evidence>
<evidence type="ECO:0000256" key="7">
    <source>
        <dbReference type="ARBA" id="ARBA00022723"/>
    </source>
</evidence>
<evidence type="ECO:0000256" key="9">
    <source>
        <dbReference type="ARBA" id="ARBA00023002"/>
    </source>
</evidence>
<evidence type="ECO:0000313" key="17">
    <source>
        <dbReference type="EMBL" id="AHF10732.1"/>
    </source>
</evidence>
<dbReference type="PROSITE" id="PS51318">
    <property type="entry name" value="TAT"/>
    <property type="match status" value="1"/>
</dbReference>
<keyword evidence="14" id="KW-1133">Transmembrane helix</keyword>
<evidence type="ECO:0000256" key="14">
    <source>
        <dbReference type="SAM" id="Phobius"/>
    </source>
</evidence>
<dbReference type="InterPro" id="IPR037024">
    <property type="entry name" value="NiFe_Hase_small_N_sf"/>
</dbReference>
<feature type="domain" description="NADH:ubiquinone oxidoreductase-like 20kDa subunit" evidence="15">
    <location>
        <begin position="62"/>
        <end position="207"/>
    </location>
</feature>
<organism evidence="17 18">
    <name type="scientific">Dehalobacter restrictus (strain DSM 9455 / PER-K23)</name>
    <dbReference type="NCBI Taxonomy" id="871738"/>
    <lineage>
        <taxon>Bacteria</taxon>
        <taxon>Bacillati</taxon>
        <taxon>Bacillota</taxon>
        <taxon>Clostridia</taxon>
        <taxon>Eubacteriales</taxon>
        <taxon>Desulfitobacteriaceae</taxon>
        <taxon>Dehalobacter</taxon>
    </lineage>
</organism>